<dbReference type="Pfam" id="PF01743">
    <property type="entry name" value="PolyA_pol"/>
    <property type="match status" value="1"/>
</dbReference>
<dbReference type="Proteomes" id="UP000254603">
    <property type="component" value="Unassembled WGS sequence"/>
</dbReference>
<dbReference type="EMBL" id="UGSB01000001">
    <property type="protein sequence ID" value="SUA56017.1"/>
    <property type="molecule type" value="Genomic_DNA"/>
</dbReference>
<evidence type="ECO:0000256" key="6">
    <source>
        <dbReference type="ARBA" id="ARBA00022741"/>
    </source>
</evidence>
<dbReference type="Gene3D" id="3.30.460.10">
    <property type="entry name" value="Beta Polymerase, domain 2"/>
    <property type="match status" value="1"/>
</dbReference>
<dbReference type="InterPro" id="IPR050124">
    <property type="entry name" value="tRNA_CCA-adding_enzyme"/>
</dbReference>
<keyword evidence="3" id="KW-0819">tRNA processing</keyword>
<evidence type="ECO:0000256" key="10">
    <source>
        <dbReference type="ARBA" id="ARBA00022884"/>
    </source>
</evidence>
<comment type="cofactor">
    <cofactor evidence="1">
        <name>Mg(2+)</name>
        <dbReference type="ChEBI" id="CHEBI:18420"/>
    </cofactor>
</comment>
<keyword evidence="6" id="KW-0547">Nucleotide-binding</keyword>
<dbReference type="STRING" id="1122619.GCA_000373745_01845"/>
<dbReference type="SUPFAM" id="SSF81891">
    <property type="entry name" value="Poly A polymerase C-terminal region-like"/>
    <property type="match status" value="1"/>
</dbReference>
<evidence type="ECO:0000259" key="12">
    <source>
        <dbReference type="Pfam" id="PF01743"/>
    </source>
</evidence>
<gene>
    <name evidence="14" type="primary">cca_2</name>
    <name evidence="14" type="ORF">NCTC11997_01970</name>
</gene>
<dbReference type="SUPFAM" id="SSF81301">
    <property type="entry name" value="Nucleotidyltransferase"/>
    <property type="match status" value="1"/>
</dbReference>
<keyword evidence="9" id="KW-0460">Magnesium</keyword>
<evidence type="ECO:0000256" key="5">
    <source>
        <dbReference type="ARBA" id="ARBA00022723"/>
    </source>
</evidence>
<evidence type="ECO:0000256" key="2">
    <source>
        <dbReference type="ARBA" id="ARBA00022679"/>
    </source>
</evidence>
<evidence type="ECO:0000259" key="13">
    <source>
        <dbReference type="Pfam" id="PF12627"/>
    </source>
</evidence>
<sequence length="422" mass="46645">MEVIDDMSLSAHCPEGAVIYAVGGAVRDQLLGLPAGDYDWVVVGATPEQMVAKGYVPVGGDFPVFLHPQTKEEYALARTERKSGRGYQGFTFYTGVDVSLEQDLLRRDLTVNAMALRQEGQLFLKKKGQELGEEALRQQLMSGALDRVLTEGEEPFLADPFNGLEDLRQKIFRHVSEAFIEDPVRILRLARFLARFEDFSVATDTLSYCQKMVTNGEVDHLVAERVWQELSKALMQTKPARSIEFLLEVGALQRVLPGFIWDAEAARAIALAVQKGLPLPLRYALLVYRVDEVKAFSQALRVPLVCRDAAVLLAQWECAMGEIGSEPAHHPEAALNAILATDAIRKPQRFAELLQAYAVLLAVRDLDATQIVCHIQRWQQLFEAVVAVDAGAIAKSCGADTGKIKETVYQARLHALNSVLSA</sequence>
<dbReference type="PANTHER" id="PTHR47545">
    <property type="entry name" value="MULTIFUNCTIONAL CCA PROTEIN"/>
    <property type="match status" value="1"/>
</dbReference>
<evidence type="ECO:0000313" key="14">
    <source>
        <dbReference type="EMBL" id="SUA56017.1"/>
    </source>
</evidence>
<keyword evidence="7" id="KW-0692">RNA repair</keyword>
<keyword evidence="4" id="KW-0548">Nucleotidyltransferase</keyword>
<dbReference type="GO" id="GO:0046872">
    <property type="term" value="F:metal ion binding"/>
    <property type="evidence" value="ECO:0007669"/>
    <property type="project" value="UniProtKB-KW"/>
</dbReference>
<keyword evidence="10 11" id="KW-0694">RNA-binding</keyword>
<evidence type="ECO:0000256" key="1">
    <source>
        <dbReference type="ARBA" id="ARBA00001946"/>
    </source>
</evidence>
<dbReference type="RefSeq" id="WP_026253711.1">
    <property type="nucleotide sequence ID" value="NZ_CP065725.1"/>
</dbReference>
<dbReference type="PANTHER" id="PTHR47545:SF1">
    <property type="entry name" value="MULTIFUNCTIONAL CCA PROTEIN"/>
    <property type="match status" value="1"/>
</dbReference>
<evidence type="ECO:0000256" key="4">
    <source>
        <dbReference type="ARBA" id="ARBA00022695"/>
    </source>
</evidence>
<keyword evidence="2 11" id="KW-0808">Transferase</keyword>
<keyword evidence="8" id="KW-0067">ATP-binding</keyword>
<organism evidence="14 15">
    <name type="scientific">Oligella ureolytica</name>
    <dbReference type="NCBI Taxonomy" id="90244"/>
    <lineage>
        <taxon>Bacteria</taxon>
        <taxon>Pseudomonadati</taxon>
        <taxon>Pseudomonadota</taxon>
        <taxon>Betaproteobacteria</taxon>
        <taxon>Burkholderiales</taxon>
        <taxon>Alcaligenaceae</taxon>
        <taxon>Oligella</taxon>
    </lineage>
</organism>
<proteinExistence type="inferred from homology"/>
<evidence type="ECO:0000256" key="11">
    <source>
        <dbReference type="RuleBase" id="RU003953"/>
    </source>
</evidence>
<dbReference type="InterPro" id="IPR032828">
    <property type="entry name" value="PolyA_RNA-bd"/>
</dbReference>
<protein>
    <submittedName>
        <fullName evidence="14">Multifunctional CCA protein</fullName>
    </submittedName>
</protein>
<dbReference type="InterPro" id="IPR002646">
    <property type="entry name" value="PolA_pol_head_dom"/>
</dbReference>
<dbReference type="GO" id="GO:0005524">
    <property type="term" value="F:ATP binding"/>
    <property type="evidence" value="ECO:0007669"/>
    <property type="project" value="UniProtKB-KW"/>
</dbReference>
<evidence type="ECO:0000256" key="8">
    <source>
        <dbReference type="ARBA" id="ARBA00022840"/>
    </source>
</evidence>
<dbReference type="GO" id="GO:0042245">
    <property type="term" value="P:RNA repair"/>
    <property type="evidence" value="ECO:0007669"/>
    <property type="project" value="UniProtKB-KW"/>
</dbReference>
<feature type="domain" description="Poly A polymerase head" evidence="12">
    <location>
        <begin position="19"/>
        <end position="123"/>
    </location>
</feature>
<reference evidence="14 15" key="1">
    <citation type="submission" date="2018-06" db="EMBL/GenBank/DDBJ databases">
        <authorList>
            <consortium name="Pathogen Informatics"/>
            <person name="Doyle S."/>
        </authorList>
    </citation>
    <scope>NUCLEOTIDE SEQUENCE [LARGE SCALE GENOMIC DNA]</scope>
    <source>
        <strain evidence="14 15">NCTC11997</strain>
    </source>
</reference>
<evidence type="ECO:0000256" key="7">
    <source>
        <dbReference type="ARBA" id="ARBA00022800"/>
    </source>
</evidence>
<dbReference type="GO" id="GO:0004810">
    <property type="term" value="F:CCA tRNA nucleotidyltransferase activity"/>
    <property type="evidence" value="ECO:0007669"/>
    <property type="project" value="InterPro"/>
</dbReference>
<evidence type="ECO:0000256" key="9">
    <source>
        <dbReference type="ARBA" id="ARBA00022842"/>
    </source>
</evidence>
<comment type="similarity">
    <text evidence="11">Belongs to the tRNA nucleotidyltransferase/poly(A) polymerase family.</text>
</comment>
<name>A0A378XIZ8_9BURK</name>
<keyword evidence="5" id="KW-0479">Metal-binding</keyword>
<dbReference type="PIRSF" id="PIRSF000813">
    <property type="entry name" value="CCA_bact"/>
    <property type="match status" value="1"/>
</dbReference>
<dbReference type="InterPro" id="IPR043519">
    <property type="entry name" value="NT_sf"/>
</dbReference>
<evidence type="ECO:0000313" key="15">
    <source>
        <dbReference type="Proteomes" id="UP000254603"/>
    </source>
</evidence>
<dbReference type="InterPro" id="IPR012006">
    <property type="entry name" value="CCA_bact"/>
</dbReference>
<dbReference type="GO" id="GO:0003723">
    <property type="term" value="F:RNA binding"/>
    <property type="evidence" value="ECO:0007669"/>
    <property type="project" value="UniProtKB-KW"/>
</dbReference>
<dbReference type="Gene3D" id="1.10.3090.10">
    <property type="entry name" value="cca-adding enzyme, domain 2"/>
    <property type="match status" value="1"/>
</dbReference>
<dbReference type="GO" id="GO:0001680">
    <property type="term" value="P:tRNA 3'-terminal CCA addition"/>
    <property type="evidence" value="ECO:0007669"/>
    <property type="project" value="InterPro"/>
</dbReference>
<evidence type="ECO:0000256" key="3">
    <source>
        <dbReference type="ARBA" id="ARBA00022694"/>
    </source>
</evidence>
<dbReference type="AlphaFoldDB" id="A0A378XIZ8"/>
<feature type="domain" description="tRNA nucleotidyltransferase/poly(A) polymerase RNA and SrmB- binding" evidence="13">
    <location>
        <begin position="198"/>
        <end position="259"/>
    </location>
</feature>
<accession>A0A378XIZ8</accession>
<dbReference type="Pfam" id="PF12627">
    <property type="entry name" value="PolyA_pol_RNAbd"/>
    <property type="match status" value="1"/>
</dbReference>